<dbReference type="AlphaFoldDB" id="A0A3D8LDD8"/>
<evidence type="ECO:0000313" key="1">
    <source>
        <dbReference type="EMBL" id="RDV15410.1"/>
    </source>
</evidence>
<evidence type="ECO:0008006" key="3">
    <source>
        <dbReference type="Google" id="ProtNLM"/>
    </source>
</evidence>
<protein>
    <recommendedName>
        <fullName evidence="3">Lipoprotein</fullName>
    </recommendedName>
</protein>
<dbReference type="RefSeq" id="WP_115565429.1">
    <property type="nucleotide sequence ID" value="NZ_QRGR01000009.1"/>
</dbReference>
<reference evidence="2" key="1">
    <citation type="submission" date="2018-08" db="EMBL/GenBank/DDBJ databases">
        <authorList>
            <person name="Liu Z.-W."/>
            <person name="Du Z.-J."/>
        </authorList>
    </citation>
    <scope>NUCLEOTIDE SEQUENCE [LARGE SCALE GENOMIC DNA]</scope>
    <source>
        <strain evidence="2">H4X</strain>
    </source>
</reference>
<proteinExistence type="predicted"/>
<dbReference type="PROSITE" id="PS51257">
    <property type="entry name" value="PROKAR_LIPOPROTEIN"/>
    <property type="match status" value="1"/>
</dbReference>
<name>A0A3D8LDD8_9BACT</name>
<gene>
    <name evidence="1" type="ORF">DXT99_10165</name>
</gene>
<dbReference type="Proteomes" id="UP000256708">
    <property type="component" value="Unassembled WGS sequence"/>
</dbReference>
<evidence type="ECO:0000313" key="2">
    <source>
        <dbReference type="Proteomes" id="UP000256708"/>
    </source>
</evidence>
<accession>A0A3D8LDD8</accession>
<dbReference type="EMBL" id="QRGR01000009">
    <property type="protein sequence ID" value="RDV15410.1"/>
    <property type="molecule type" value="Genomic_DNA"/>
</dbReference>
<organism evidence="1 2">
    <name type="scientific">Pontibacter diazotrophicus</name>
    <dbReference type="NCBI Taxonomy" id="1400979"/>
    <lineage>
        <taxon>Bacteria</taxon>
        <taxon>Pseudomonadati</taxon>
        <taxon>Bacteroidota</taxon>
        <taxon>Cytophagia</taxon>
        <taxon>Cytophagales</taxon>
        <taxon>Hymenobacteraceae</taxon>
        <taxon>Pontibacter</taxon>
    </lineage>
</organism>
<comment type="caution">
    <text evidence="1">The sequence shown here is derived from an EMBL/GenBank/DDBJ whole genome shotgun (WGS) entry which is preliminary data.</text>
</comment>
<dbReference type="OrthoDB" id="1445207at2"/>
<sequence length="151" mass="17306">MKNFSLIVILTMFTLSCSGPEKLESDKSLENSIQQNVSSGQETLDFNELTQFKWDSLIILTPYSNPESLADKFDVNFSSIEHAGIQSRDDINLIIFFDEGEPIRMVEYPRYPGDFANNEIRFVRRNEAIYNIVVTDQLSTGGDKWINVIKK</sequence>
<keyword evidence="2" id="KW-1185">Reference proteome</keyword>